<keyword evidence="3" id="KW-1185">Reference proteome</keyword>
<protein>
    <submittedName>
        <fullName evidence="2">Uncharacterized protein</fullName>
    </submittedName>
</protein>
<gene>
    <name evidence="2" type="ORF">J4Q44_G00339600</name>
</gene>
<accession>A0AAN8KRW4</accession>
<comment type="caution">
    <text evidence="2">The sequence shown here is derived from an EMBL/GenBank/DDBJ whole genome shotgun (WGS) entry which is preliminary data.</text>
</comment>
<evidence type="ECO:0000313" key="3">
    <source>
        <dbReference type="Proteomes" id="UP001356427"/>
    </source>
</evidence>
<dbReference type="AlphaFoldDB" id="A0AAN8KRW4"/>
<organism evidence="2 3">
    <name type="scientific">Coregonus suidteri</name>
    <dbReference type="NCBI Taxonomy" id="861788"/>
    <lineage>
        <taxon>Eukaryota</taxon>
        <taxon>Metazoa</taxon>
        <taxon>Chordata</taxon>
        <taxon>Craniata</taxon>
        <taxon>Vertebrata</taxon>
        <taxon>Euteleostomi</taxon>
        <taxon>Actinopterygii</taxon>
        <taxon>Neopterygii</taxon>
        <taxon>Teleostei</taxon>
        <taxon>Protacanthopterygii</taxon>
        <taxon>Salmoniformes</taxon>
        <taxon>Salmonidae</taxon>
        <taxon>Coregoninae</taxon>
        <taxon>Coregonus</taxon>
    </lineage>
</organism>
<evidence type="ECO:0000256" key="1">
    <source>
        <dbReference type="SAM" id="MobiDB-lite"/>
    </source>
</evidence>
<dbReference type="Proteomes" id="UP001356427">
    <property type="component" value="Unassembled WGS sequence"/>
</dbReference>
<evidence type="ECO:0000313" key="2">
    <source>
        <dbReference type="EMBL" id="KAK6296247.1"/>
    </source>
</evidence>
<dbReference type="EMBL" id="JAGTTL010000033">
    <property type="protein sequence ID" value="KAK6296247.1"/>
    <property type="molecule type" value="Genomic_DNA"/>
</dbReference>
<sequence length="117" mass="13761">MYNRLCIGLIGYIKIKLDYYITIITSLLYSTQPPSLINSLQHFRRVSVHYQHYQVVLFFKIRIDQFSCLLMSNKQQIPQYSSRSGSEIPRSRSPHSQSSLENMQISKKPQSRYSLIN</sequence>
<feature type="compositionally biased region" description="Polar residues" evidence="1">
    <location>
        <begin position="94"/>
        <end position="117"/>
    </location>
</feature>
<proteinExistence type="predicted"/>
<feature type="region of interest" description="Disordered" evidence="1">
    <location>
        <begin position="80"/>
        <end position="117"/>
    </location>
</feature>
<name>A0AAN8KRW4_9TELE</name>
<reference evidence="2 3" key="1">
    <citation type="submission" date="2021-04" db="EMBL/GenBank/DDBJ databases">
        <authorList>
            <person name="De Guttry C."/>
            <person name="Zahm M."/>
            <person name="Klopp C."/>
            <person name="Cabau C."/>
            <person name="Louis A."/>
            <person name="Berthelot C."/>
            <person name="Parey E."/>
            <person name="Roest Crollius H."/>
            <person name="Montfort J."/>
            <person name="Robinson-Rechavi M."/>
            <person name="Bucao C."/>
            <person name="Bouchez O."/>
            <person name="Gislard M."/>
            <person name="Lluch J."/>
            <person name="Milhes M."/>
            <person name="Lampietro C."/>
            <person name="Lopez Roques C."/>
            <person name="Donnadieu C."/>
            <person name="Braasch I."/>
            <person name="Desvignes T."/>
            <person name="Postlethwait J."/>
            <person name="Bobe J."/>
            <person name="Wedekind C."/>
            <person name="Guiguen Y."/>
        </authorList>
    </citation>
    <scope>NUCLEOTIDE SEQUENCE [LARGE SCALE GENOMIC DNA]</scope>
    <source>
        <strain evidence="2">Cs_M1</strain>
        <tissue evidence="2">Blood</tissue>
    </source>
</reference>